<keyword evidence="5" id="KW-0653">Protein transport</keyword>
<dbReference type="AlphaFoldDB" id="A0A9Q1K1B4"/>
<dbReference type="PROSITE" id="PS50294">
    <property type="entry name" value="WD_REPEATS_REGION"/>
    <property type="match status" value="1"/>
</dbReference>
<dbReference type="InterPro" id="IPR036322">
    <property type="entry name" value="WD40_repeat_dom_sf"/>
</dbReference>
<keyword evidence="3 6" id="KW-0853">WD repeat</keyword>
<dbReference type="GO" id="GO:0030127">
    <property type="term" value="C:COPII vesicle coat"/>
    <property type="evidence" value="ECO:0007669"/>
    <property type="project" value="TreeGrafter"/>
</dbReference>
<dbReference type="InterPro" id="IPR037363">
    <property type="entry name" value="Sec13/Seh1_fam"/>
</dbReference>
<dbReference type="PANTHER" id="PTHR11024:SF20">
    <property type="entry name" value="PROTEIN TRANSPORT PROTEIN SEC13 HOMOLOG B"/>
    <property type="match status" value="1"/>
</dbReference>
<evidence type="ECO:0000256" key="2">
    <source>
        <dbReference type="ARBA" id="ARBA00022448"/>
    </source>
</evidence>
<accession>A0A9Q1K1B4</accession>
<dbReference type="PANTHER" id="PTHR11024">
    <property type="entry name" value="NUCLEAR PORE COMPLEX PROTEIN SEC13 / SEH1 FAMILY MEMBER"/>
    <property type="match status" value="1"/>
</dbReference>
<evidence type="ECO:0000313" key="9">
    <source>
        <dbReference type="Proteomes" id="UP001153076"/>
    </source>
</evidence>
<dbReference type="OrthoDB" id="364224at2759"/>
<evidence type="ECO:0000259" key="7">
    <source>
        <dbReference type="SMART" id="SM00717"/>
    </source>
</evidence>
<evidence type="ECO:0000256" key="1">
    <source>
        <dbReference type="ARBA" id="ARBA00010102"/>
    </source>
</evidence>
<dbReference type="SMART" id="SM00320">
    <property type="entry name" value="WD40"/>
    <property type="match status" value="8"/>
</dbReference>
<comment type="caution">
    <text evidence="8">The sequence shown here is derived from an EMBL/GenBank/DDBJ whole genome shotgun (WGS) entry which is preliminary data.</text>
</comment>
<feature type="domain" description="Myb-like" evidence="7">
    <location>
        <begin position="876"/>
        <end position="943"/>
    </location>
</feature>
<dbReference type="GO" id="GO:0006606">
    <property type="term" value="P:protein import into nucleus"/>
    <property type="evidence" value="ECO:0007669"/>
    <property type="project" value="TreeGrafter"/>
</dbReference>
<evidence type="ECO:0000256" key="6">
    <source>
        <dbReference type="PROSITE-ProRule" id="PRU00221"/>
    </source>
</evidence>
<reference evidence="8" key="1">
    <citation type="submission" date="2022-04" db="EMBL/GenBank/DDBJ databases">
        <title>Carnegiea gigantea Genome sequencing and assembly v2.</title>
        <authorList>
            <person name="Copetti D."/>
            <person name="Sanderson M.J."/>
            <person name="Burquez A."/>
            <person name="Wojciechowski M.F."/>
        </authorList>
    </citation>
    <scope>NUCLEOTIDE SEQUENCE</scope>
    <source>
        <strain evidence="8">SGP5-SGP5p</strain>
        <tissue evidence="8">Aerial part</tissue>
    </source>
</reference>
<dbReference type="Pfam" id="PF00400">
    <property type="entry name" value="WD40"/>
    <property type="match status" value="8"/>
</dbReference>
<dbReference type="GO" id="GO:0005198">
    <property type="term" value="F:structural molecule activity"/>
    <property type="evidence" value="ECO:0007669"/>
    <property type="project" value="InterPro"/>
</dbReference>
<proteinExistence type="inferred from homology"/>
<keyword evidence="2" id="KW-0813">Transport</keyword>
<dbReference type="GO" id="GO:0031080">
    <property type="term" value="C:nuclear pore outer ring"/>
    <property type="evidence" value="ECO:0007669"/>
    <property type="project" value="TreeGrafter"/>
</dbReference>
<dbReference type="EMBL" id="JAKOGI010000441">
    <property type="protein sequence ID" value="KAJ8434974.1"/>
    <property type="molecule type" value="Genomic_DNA"/>
</dbReference>
<dbReference type="InterPro" id="IPR015943">
    <property type="entry name" value="WD40/YVTN_repeat-like_dom_sf"/>
</dbReference>
<sequence length="1233" mass="137380">MPVQKIETGHGSVVHDAKWDYSGQRLATASSDATVKIMGLDNNSALQPLATLTGHEGPVRQVAWGHPSFGSIIASCSYEGRVIIWKEGNQNEWKEFRVLNEHKSSVNCITWAPHELGLCLVCGSSDGSILVLTGRSDGGWDTNLIGHAHPGGVTCLSWAPAITAPEVQNGSELHNLVHKLASGGCDNTMKVWKLCNGAWKMDCYPEVQMHSDSERDGASAPIVGLPKMTIPSTLDTANVTAGESRCNRWQFEEDELLIRAWLESYKDTNLGDDQKTMSFWNRVVKYFEENRKGGIPRTEQMLIKRFYRTSVAVKKFVECYDQACKECQNEMDKKDIMARAHRLYCSQNDGRRFNLVHAWLRLKDEPKWKAHVNLLSCEDYPKRTEVSESVPCRFVTSPDTLTSRDIGSNICDISFATQSFLPGHVQKLTSRANGNTVKVSAVCNRAQKTDCSAATHTHLDESNWGASVNLSSREGCLKRMRVSGHGTCMSLSNPDMPKSEDIVSLEVCDIDSAVEPINSVVKPPESKVESKGKRKSKGVLVKELHAIKSAELKKASALEELARTKQMEIDMQVIFKDTSSMSKEQLQFHVLLVQQLKQKYLLRGHIISYHPSGFLLTDAQLRSLLLRKREETMPVQKIETGHGCVVHDAKWDYSGKRLVTASSDATVKIMGFDNNSALQPLATLTGHQGPVRQVAWGHPTFGSIIASCSYDGRVIIWKEGNQNEWKEFRAFDEHKSSVTCISWAPHELGLCLVCGSSDGSILVLTGRSDGGWDTNLIGHAHPGGVTCLSWAPATAPEVQNGSEWHNLVHKLASGGCDNTMKVWKLCNGTWKMDCYREVQMHSDSGRDVASAPIVGLPKMTIPSTLDTANVTAAEGRYNRWQFEEDELLIRAWLESYNDTNLGDDQKTMSFWNRVLKYFDENRKGGVPRTEQMLIKRFYRTSVAVKKFVECYDQACKECQNEMDKKGIMARAHRLYRSQNDGRRFNLVHAWLRLKDEPKWKAHANLLSCEDYPKRTEASESVACRFVTSPDTLTSRDIGSSKCDISFATQSFSPGHVQKLTSRAHDNTVKVSAVCSRAQKTDCSSATQTHLNESNWGASVNLSSHEGCLKRMRVSGHGTCMSLSNPDIPKSEDIVSLEVCDIDSAVEPINSVVKPPVSNVESKGKGKSKGVLVKELHAIKSAELKKASALEELARTKQMEIDMQVIFKDTSSMSEEQLQFHVLLVQQLKQKYLL</sequence>
<dbReference type="SUPFAM" id="SSF50978">
    <property type="entry name" value="WD40 repeat-like"/>
    <property type="match status" value="2"/>
</dbReference>
<keyword evidence="9" id="KW-1185">Reference proteome</keyword>
<name>A0A9Q1K1B4_9CARY</name>
<feature type="domain" description="Myb-like" evidence="7">
    <location>
        <begin position="245"/>
        <end position="312"/>
    </location>
</feature>
<dbReference type="GO" id="GO:0090114">
    <property type="term" value="P:COPII-coated vesicle budding"/>
    <property type="evidence" value="ECO:0007669"/>
    <property type="project" value="TreeGrafter"/>
</dbReference>
<dbReference type="PROSITE" id="PS50082">
    <property type="entry name" value="WD_REPEATS_2"/>
    <property type="match status" value="3"/>
</dbReference>
<organism evidence="8 9">
    <name type="scientific">Carnegiea gigantea</name>
    <dbReference type="NCBI Taxonomy" id="171969"/>
    <lineage>
        <taxon>Eukaryota</taxon>
        <taxon>Viridiplantae</taxon>
        <taxon>Streptophyta</taxon>
        <taxon>Embryophyta</taxon>
        <taxon>Tracheophyta</taxon>
        <taxon>Spermatophyta</taxon>
        <taxon>Magnoliopsida</taxon>
        <taxon>eudicotyledons</taxon>
        <taxon>Gunneridae</taxon>
        <taxon>Pentapetalae</taxon>
        <taxon>Caryophyllales</taxon>
        <taxon>Cactineae</taxon>
        <taxon>Cactaceae</taxon>
        <taxon>Cactoideae</taxon>
        <taxon>Echinocereeae</taxon>
        <taxon>Carnegiea</taxon>
    </lineage>
</organism>
<protein>
    <recommendedName>
        <fullName evidence="7">Myb-like domain-containing protein</fullName>
    </recommendedName>
</protein>
<dbReference type="Proteomes" id="UP001153076">
    <property type="component" value="Unassembled WGS sequence"/>
</dbReference>
<evidence type="ECO:0000256" key="3">
    <source>
        <dbReference type="ARBA" id="ARBA00022574"/>
    </source>
</evidence>
<dbReference type="Gene3D" id="2.130.10.10">
    <property type="entry name" value="YVTN repeat-like/Quinoprotein amine dehydrogenase"/>
    <property type="match status" value="2"/>
</dbReference>
<comment type="similarity">
    <text evidence="1">Belongs to the WD repeat SEC13 family.</text>
</comment>
<feature type="repeat" description="WD" evidence="6">
    <location>
        <begin position="52"/>
        <end position="86"/>
    </location>
</feature>
<keyword evidence="4" id="KW-0677">Repeat</keyword>
<dbReference type="InterPro" id="IPR001680">
    <property type="entry name" value="WD40_rpt"/>
</dbReference>
<dbReference type="SMART" id="SM00717">
    <property type="entry name" value="SANT"/>
    <property type="match status" value="2"/>
</dbReference>
<feature type="repeat" description="WD" evidence="6">
    <location>
        <begin position="7"/>
        <end position="48"/>
    </location>
</feature>
<dbReference type="InterPro" id="IPR001005">
    <property type="entry name" value="SANT/Myb"/>
</dbReference>
<gene>
    <name evidence="8" type="ORF">Cgig2_027817</name>
</gene>
<feature type="repeat" description="WD" evidence="6">
    <location>
        <begin position="684"/>
        <end position="718"/>
    </location>
</feature>
<evidence type="ECO:0000313" key="8">
    <source>
        <dbReference type="EMBL" id="KAJ8434974.1"/>
    </source>
</evidence>
<evidence type="ECO:0000256" key="5">
    <source>
        <dbReference type="ARBA" id="ARBA00022927"/>
    </source>
</evidence>
<evidence type="ECO:0000256" key="4">
    <source>
        <dbReference type="ARBA" id="ARBA00022737"/>
    </source>
</evidence>